<evidence type="ECO:0000256" key="2">
    <source>
        <dbReference type="SAM" id="MobiDB-lite"/>
    </source>
</evidence>
<keyword evidence="4" id="KW-1185">Reference proteome</keyword>
<evidence type="ECO:0000313" key="4">
    <source>
        <dbReference type="Proteomes" id="UP000007800"/>
    </source>
</evidence>
<protein>
    <submittedName>
        <fullName evidence="3">Tetratricopeptide repeat protein, putative</fullName>
    </submittedName>
</protein>
<feature type="compositionally biased region" description="Basic and acidic residues" evidence="2">
    <location>
        <begin position="35"/>
        <end position="44"/>
    </location>
</feature>
<keyword evidence="1" id="KW-0175">Coiled coil</keyword>
<feature type="coiled-coil region" evidence="1">
    <location>
        <begin position="158"/>
        <end position="189"/>
    </location>
</feature>
<dbReference type="InterPro" id="IPR052769">
    <property type="entry name" value="TPR_domain_protein"/>
</dbReference>
<dbReference type="PANTHER" id="PTHR46014">
    <property type="entry name" value="TETRATRICOPEPTIDE REPEAT PROTEIN 1"/>
    <property type="match status" value="1"/>
</dbReference>
<evidence type="ECO:0000313" key="3">
    <source>
        <dbReference type="EMBL" id="EEQ98485.1"/>
    </source>
</evidence>
<proteinExistence type="predicted"/>
<dbReference type="InterPro" id="IPR011990">
    <property type="entry name" value="TPR-like_helical_dom_sf"/>
</dbReference>
<evidence type="ECO:0000256" key="1">
    <source>
        <dbReference type="SAM" id="Coils"/>
    </source>
</evidence>
<dbReference type="InterPro" id="IPR019734">
    <property type="entry name" value="TPR_rpt"/>
</dbReference>
<dbReference type="InParanoid" id="C5LXR1"/>
<dbReference type="SUPFAM" id="SSF48452">
    <property type="entry name" value="TPR-like"/>
    <property type="match status" value="1"/>
</dbReference>
<feature type="region of interest" description="Disordered" evidence="2">
    <location>
        <begin position="1"/>
        <end position="44"/>
    </location>
</feature>
<sequence>MPFVKEDSRVAEVVDDSPPREEADDASADGSEGGADERVRSLPEAQRLKQEGNEHYKAKRISLAMDRYTLAYATCPKEEKIVRSQCLANRAACHYFFSEWEEVVDDCTKALELDPSYGKVVGRRANAYEGMRKYTQCKEDLDRLQELDPTWITVPANKARYSKIEKAAEEQFEREKEEMMGKLKDLGNTVLGKFGLSTDNFKCVKDPSTGSYSISFQQ</sequence>
<dbReference type="RefSeq" id="XP_002765768.1">
    <property type="nucleotide sequence ID" value="XM_002765722.1"/>
</dbReference>
<accession>C5LXR1</accession>
<reference evidence="3 4" key="1">
    <citation type="submission" date="2008-07" db="EMBL/GenBank/DDBJ databases">
        <authorList>
            <person name="El-Sayed N."/>
            <person name="Caler E."/>
            <person name="Inman J."/>
            <person name="Amedeo P."/>
            <person name="Hass B."/>
            <person name="Wortman J."/>
        </authorList>
    </citation>
    <scope>NUCLEOTIDE SEQUENCE [LARGE SCALE GENOMIC DNA]</scope>
    <source>
        <strain evidence="4">ATCC 50983 / TXsc</strain>
    </source>
</reference>
<dbReference type="Gene3D" id="1.25.40.10">
    <property type="entry name" value="Tetratricopeptide repeat domain"/>
    <property type="match status" value="1"/>
</dbReference>
<gene>
    <name evidence="3" type="ORF">Pmar_PMAR002451</name>
</gene>
<organism evidence="4">
    <name type="scientific">Perkinsus marinus (strain ATCC 50983 / TXsc)</name>
    <dbReference type="NCBI Taxonomy" id="423536"/>
    <lineage>
        <taxon>Eukaryota</taxon>
        <taxon>Sar</taxon>
        <taxon>Alveolata</taxon>
        <taxon>Perkinsozoa</taxon>
        <taxon>Perkinsea</taxon>
        <taxon>Perkinsida</taxon>
        <taxon>Perkinsidae</taxon>
        <taxon>Perkinsus</taxon>
    </lineage>
</organism>
<dbReference type="OrthoDB" id="1872379at2759"/>
<feature type="compositionally biased region" description="Basic and acidic residues" evidence="2">
    <location>
        <begin position="1"/>
        <end position="21"/>
    </location>
</feature>
<dbReference type="GeneID" id="9040991"/>
<dbReference type="PANTHER" id="PTHR46014:SF1">
    <property type="entry name" value="TETRATRICOPEPTIDE REPEAT PROTEIN 1"/>
    <property type="match status" value="1"/>
</dbReference>
<dbReference type="AlphaFoldDB" id="C5LXR1"/>
<dbReference type="SMART" id="SM00028">
    <property type="entry name" value="TPR"/>
    <property type="match status" value="3"/>
</dbReference>
<dbReference type="EMBL" id="GG686670">
    <property type="protein sequence ID" value="EEQ98485.1"/>
    <property type="molecule type" value="Genomic_DNA"/>
</dbReference>
<dbReference type="OMA" id="ITTMKSW"/>
<name>C5LXR1_PERM5</name>
<dbReference type="Proteomes" id="UP000007800">
    <property type="component" value="Unassembled WGS sequence"/>
</dbReference>